<dbReference type="EMBL" id="JAUKTV010000006">
    <property type="protein sequence ID" value="KAK0736494.1"/>
    <property type="molecule type" value="Genomic_DNA"/>
</dbReference>
<organism evidence="1 2">
    <name type="scientific">Apiosordaria backusii</name>
    <dbReference type="NCBI Taxonomy" id="314023"/>
    <lineage>
        <taxon>Eukaryota</taxon>
        <taxon>Fungi</taxon>
        <taxon>Dikarya</taxon>
        <taxon>Ascomycota</taxon>
        <taxon>Pezizomycotina</taxon>
        <taxon>Sordariomycetes</taxon>
        <taxon>Sordariomycetidae</taxon>
        <taxon>Sordariales</taxon>
        <taxon>Lasiosphaeriaceae</taxon>
        <taxon>Apiosordaria</taxon>
    </lineage>
</organism>
<evidence type="ECO:0000313" key="1">
    <source>
        <dbReference type="EMBL" id="KAK0736494.1"/>
    </source>
</evidence>
<name>A0AA40BLM1_9PEZI</name>
<keyword evidence="2" id="KW-1185">Reference proteome</keyword>
<evidence type="ECO:0000313" key="2">
    <source>
        <dbReference type="Proteomes" id="UP001172159"/>
    </source>
</evidence>
<reference evidence="1" key="1">
    <citation type="submission" date="2023-06" db="EMBL/GenBank/DDBJ databases">
        <title>Genome-scale phylogeny and comparative genomics of the fungal order Sordariales.</title>
        <authorList>
            <consortium name="Lawrence Berkeley National Laboratory"/>
            <person name="Hensen N."/>
            <person name="Bonometti L."/>
            <person name="Westerberg I."/>
            <person name="Brannstrom I.O."/>
            <person name="Guillou S."/>
            <person name="Cros-Aarteil S."/>
            <person name="Calhoun S."/>
            <person name="Haridas S."/>
            <person name="Kuo A."/>
            <person name="Mondo S."/>
            <person name="Pangilinan J."/>
            <person name="Riley R."/>
            <person name="Labutti K."/>
            <person name="Andreopoulos B."/>
            <person name="Lipzen A."/>
            <person name="Chen C."/>
            <person name="Yanf M."/>
            <person name="Daum C."/>
            <person name="Ng V."/>
            <person name="Clum A."/>
            <person name="Steindorff A."/>
            <person name="Ohm R."/>
            <person name="Martin F."/>
            <person name="Silar P."/>
            <person name="Natvig D."/>
            <person name="Lalanne C."/>
            <person name="Gautier V."/>
            <person name="Ament-Velasquez S.L."/>
            <person name="Kruys A."/>
            <person name="Hutchinson M.I."/>
            <person name="Powell A.J."/>
            <person name="Barry K."/>
            <person name="Miller A.N."/>
            <person name="Grigoriev I.V."/>
            <person name="Debuchy R."/>
            <person name="Gladieux P."/>
            <person name="Thoren M.H."/>
            <person name="Johannesson H."/>
        </authorList>
    </citation>
    <scope>NUCLEOTIDE SEQUENCE</scope>
    <source>
        <strain evidence="1">CBS 540.89</strain>
    </source>
</reference>
<proteinExistence type="predicted"/>
<gene>
    <name evidence="1" type="ORF">B0T21DRAFT_288287</name>
</gene>
<accession>A0AA40BLM1</accession>
<comment type="caution">
    <text evidence="1">The sequence shown here is derived from an EMBL/GenBank/DDBJ whole genome shotgun (WGS) entry which is preliminary data.</text>
</comment>
<protein>
    <submittedName>
        <fullName evidence="1">Uncharacterized protein</fullName>
    </submittedName>
</protein>
<dbReference type="Proteomes" id="UP001172159">
    <property type="component" value="Unassembled WGS sequence"/>
</dbReference>
<sequence>MDIRKLPIHGINENHRDLLIRAVSRVLATDIAESTFAQILDGLPTAEVREFRSSFQPESLELDAELLHSYQSSSPGSRAFKTRLVELVAVVLHEAAVILFNLDTSLHKDDGITEWVPPKDDDLFWYYFPNGPYPTLFRHPWYADYEQYPNGVADMVGYWAESRILGGVVLFDRRSFTETADADEHAIYFHPNRGLITYRICRLLEHQKRALLEFLTADAPGQCPLPILPTDENTHRIDPEEPLGLTGIYRNIWERKDPPIDGPDGRNRASQDFVNFPTRADQLAAQKRLRLRRQKEAEVLAAYGRGEMEDRPEIFGGWEKHAPPE</sequence>
<dbReference type="AlphaFoldDB" id="A0AA40BLM1"/>